<dbReference type="AlphaFoldDB" id="A0A0W1B245"/>
<accession>A0A0W1B245</accession>
<dbReference type="RefSeq" id="WP_060623156.1">
    <property type="nucleotide sequence ID" value="NZ_LCZJ02000018.1"/>
</dbReference>
<comment type="caution">
    <text evidence="1">The sequence shown here is derived from an EMBL/GenBank/DDBJ whole genome shotgun (WGS) entry which is preliminary data.</text>
</comment>
<name>A0A0W1B245_9BACL</name>
<sequence>MGRSFANLHIKSNNLEKTVEALRELSEGHATVLGKPNNEAQEFNVVMYVSKSNEYWISVLHDYFVWGTVKEIGKTLSRLIEEPVMTTGYINEEIFELSLFENGDIEAERIFCEQWTRDEYEQLREERLNDDYLQKALDIRNEDFDGFIGITSPGQAVDKLSELIGMSLWCDWEWVPYEETLRTRFAKYEF</sequence>
<gene>
    <name evidence="1" type="ORF">UQ64_12650</name>
</gene>
<dbReference type="OrthoDB" id="2641413at2"/>
<evidence type="ECO:0000313" key="2">
    <source>
        <dbReference type="Proteomes" id="UP000054709"/>
    </source>
</evidence>
<evidence type="ECO:0000313" key="1">
    <source>
        <dbReference type="EMBL" id="KTD87644.1"/>
    </source>
</evidence>
<dbReference type="Proteomes" id="UP000054709">
    <property type="component" value="Unassembled WGS sequence"/>
</dbReference>
<proteinExistence type="predicted"/>
<protein>
    <submittedName>
        <fullName evidence="1">Uncharacterized protein</fullName>
    </submittedName>
</protein>
<keyword evidence="2" id="KW-1185">Reference proteome</keyword>
<dbReference type="EMBL" id="LCZJ02000018">
    <property type="protein sequence ID" value="KTD87644.1"/>
    <property type="molecule type" value="Genomic_DNA"/>
</dbReference>
<organism evidence="1 2">
    <name type="scientific">Paenibacillus etheri</name>
    <dbReference type="NCBI Taxonomy" id="1306852"/>
    <lineage>
        <taxon>Bacteria</taxon>
        <taxon>Bacillati</taxon>
        <taxon>Bacillota</taxon>
        <taxon>Bacilli</taxon>
        <taxon>Bacillales</taxon>
        <taxon>Paenibacillaceae</taxon>
        <taxon>Paenibacillus</taxon>
    </lineage>
</organism>
<reference evidence="1 2" key="1">
    <citation type="journal article" date="2015" name="Int. Biodeterior. Biodegradation">
        <title>Physiological and genetic screening methods for the isolation of methyl tert-butyl ether-degrading bacteria for bioremediation purposes.</title>
        <authorList>
            <person name="Guisado I.M."/>
            <person name="Purswani J."/>
            <person name="Gonzalez Lopez J."/>
            <person name="Pozo C."/>
        </authorList>
    </citation>
    <scope>NUCLEOTIDE SEQUENCE [LARGE SCALE GENOMIC DNA]</scope>
    <source>
        <strain evidence="1 2">SH7</strain>
    </source>
</reference>